<dbReference type="PROSITE" id="PS51186">
    <property type="entry name" value="GNAT"/>
    <property type="match status" value="1"/>
</dbReference>
<dbReference type="Pfam" id="PF00583">
    <property type="entry name" value="Acetyltransf_1"/>
    <property type="match status" value="1"/>
</dbReference>
<accession>A0ABQ3LWI0</accession>
<dbReference type="CDD" id="cd04301">
    <property type="entry name" value="NAT_SF"/>
    <property type="match status" value="1"/>
</dbReference>
<dbReference type="Proteomes" id="UP000652430">
    <property type="component" value="Unassembled WGS sequence"/>
</dbReference>
<keyword evidence="3" id="KW-1185">Reference proteome</keyword>
<dbReference type="EMBL" id="BNAQ01000024">
    <property type="protein sequence ID" value="GHH26966.1"/>
    <property type="molecule type" value="Genomic_DNA"/>
</dbReference>
<sequence length="147" mass="15906">MIRPALLTDLAAINTFDIFAGSRLLEIVDNHMLVAEIDGEVVGYAAWVPRGFVGHDYITYLGVAPSHQSRGIGSTLLVAVEAMIGSDRVLVSTQEDNHTMLAFLPVKGWVNAGAVAGAHKGDRTEVFFYKDRTSERVANTLNSHALP</sequence>
<feature type="domain" description="N-acetyltransferase" evidence="1">
    <location>
        <begin position="1"/>
        <end position="147"/>
    </location>
</feature>
<evidence type="ECO:0000313" key="3">
    <source>
        <dbReference type="Proteomes" id="UP000652430"/>
    </source>
</evidence>
<dbReference type="SUPFAM" id="SSF55729">
    <property type="entry name" value="Acyl-CoA N-acyltransferases (Nat)"/>
    <property type="match status" value="1"/>
</dbReference>
<name>A0ABQ3LWI0_9SPHN</name>
<dbReference type="Gene3D" id="3.40.630.30">
    <property type="match status" value="1"/>
</dbReference>
<evidence type="ECO:0000313" key="2">
    <source>
        <dbReference type="EMBL" id="GHH26966.1"/>
    </source>
</evidence>
<organism evidence="2 3">
    <name type="scientific">Sphingomonas glacialis</name>
    <dbReference type="NCBI Taxonomy" id="658225"/>
    <lineage>
        <taxon>Bacteria</taxon>
        <taxon>Pseudomonadati</taxon>
        <taxon>Pseudomonadota</taxon>
        <taxon>Alphaproteobacteria</taxon>
        <taxon>Sphingomonadales</taxon>
        <taxon>Sphingomonadaceae</taxon>
        <taxon>Sphingomonas</taxon>
    </lineage>
</organism>
<dbReference type="InterPro" id="IPR016181">
    <property type="entry name" value="Acyl_CoA_acyltransferase"/>
</dbReference>
<dbReference type="InterPro" id="IPR000182">
    <property type="entry name" value="GNAT_dom"/>
</dbReference>
<reference evidence="3" key="1">
    <citation type="journal article" date="2019" name="Int. J. Syst. Evol. Microbiol.">
        <title>The Global Catalogue of Microorganisms (GCM) 10K type strain sequencing project: providing services to taxonomists for standard genome sequencing and annotation.</title>
        <authorList>
            <consortium name="The Broad Institute Genomics Platform"/>
            <consortium name="The Broad Institute Genome Sequencing Center for Infectious Disease"/>
            <person name="Wu L."/>
            <person name="Ma J."/>
        </authorList>
    </citation>
    <scope>NUCLEOTIDE SEQUENCE [LARGE SCALE GENOMIC DNA]</scope>
    <source>
        <strain evidence="3">CGMCC 1.8957</strain>
    </source>
</reference>
<proteinExistence type="predicted"/>
<dbReference type="RefSeq" id="WP_189677937.1">
    <property type="nucleotide sequence ID" value="NZ_BNAQ01000024.1"/>
</dbReference>
<evidence type="ECO:0000259" key="1">
    <source>
        <dbReference type="PROSITE" id="PS51186"/>
    </source>
</evidence>
<protein>
    <recommendedName>
        <fullName evidence="1">N-acetyltransferase domain-containing protein</fullName>
    </recommendedName>
</protein>
<comment type="caution">
    <text evidence="2">The sequence shown here is derived from an EMBL/GenBank/DDBJ whole genome shotgun (WGS) entry which is preliminary data.</text>
</comment>
<gene>
    <name evidence="2" type="ORF">GCM10008023_42100</name>
</gene>